<accession>A0A0J9HCK9</accession>
<gene>
    <name evidence="2" type="ORF">BDDG_11720</name>
</gene>
<dbReference type="AlphaFoldDB" id="A0A0J9HCK9"/>
<sequence>MPNLKSQTSNLKIPNVSSPPGPVQSRQGRAPFPSLPSGASCCHKANSFSLQPQLRKRRASLVSRLVLELGCGVKLPPQRCTGLLLVLLLKGFSTKRNRTAAMLGLHATFNFGVILLF</sequence>
<name>A0A0J9HCK9_AJEDA</name>
<proteinExistence type="predicted"/>
<feature type="region of interest" description="Disordered" evidence="1">
    <location>
        <begin position="1"/>
        <end position="34"/>
    </location>
</feature>
<dbReference type="Proteomes" id="UP000007802">
    <property type="component" value="Unassembled WGS sequence"/>
</dbReference>
<protein>
    <submittedName>
        <fullName evidence="2">Uncharacterized protein</fullName>
    </submittedName>
</protein>
<reference evidence="2" key="1">
    <citation type="submission" date="2010-03" db="EMBL/GenBank/DDBJ databases">
        <title>Annotation of Blastomyces dermatitidis strain ATCC 18188.</title>
        <authorList>
            <consortium name="The Broad Institute Genome Sequencing Platform"/>
            <consortium name="Broad Institute Genome Sequencing Center for Infectious Disease."/>
            <person name="Cuomo C."/>
            <person name="Klein B."/>
            <person name="Sullivan T."/>
            <person name="Heitman J."/>
            <person name="Young S."/>
            <person name="Zeng Q."/>
            <person name="Gargeya S."/>
            <person name="Alvarado L."/>
            <person name="Berlin A.M."/>
            <person name="Chapman S.B."/>
            <person name="Chen Z."/>
            <person name="Freedman E."/>
            <person name="Gellesch M."/>
            <person name="Goldberg J."/>
            <person name="Griggs A."/>
            <person name="Gujja S."/>
            <person name="Heilman E."/>
            <person name="Heiman D."/>
            <person name="Howarth C."/>
            <person name="Mehta T."/>
            <person name="Neiman D."/>
            <person name="Pearson M."/>
            <person name="Roberts A."/>
            <person name="Saif S."/>
            <person name="Shea T."/>
            <person name="Shenoy N."/>
            <person name="Sisk P."/>
            <person name="Stolte C."/>
            <person name="Sykes S."/>
            <person name="White J."/>
            <person name="Yandava C."/>
            <person name="Haas B."/>
            <person name="Nusbaum C."/>
            <person name="Birren B."/>
        </authorList>
    </citation>
    <scope>NUCLEOTIDE SEQUENCE</scope>
    <source>
        <strain evidence="2">ATCC 18188</strain>
    </source>
</reference>
<evidence type="ECO:0000313" key="2">
    <source>
        <dbReference type="EMBL" id="KMW66774.1"/>
    </source>
</evidence>
<organism evidence="2">
    <name type="scientific">Ajellomyces dermatitidis (strain ATCC 18188 / CBS 674.68)</name>
    <name type="common">Blastomyces dermatitidis</name>
    <dbReference type="NCBI Taxonomy" id="653446"/>
    <lineage>
        <taxon>Eukaryota</taxon>
        <taxon>Fungi</taxon>
        <taxon>Dikarya</taxon>
        <taxon>Ascomycota</taxon>
        <taxon>Pezizomycotina</taxon>
        <taxon>Eurotiomycetes</taxon>
        <taxon>Eurotiomycetidae</taxon>
        <taxon>Onygenales</taxon>
        <taxon>Ajellomycetaceae</taxon>
        <taxon>Blastomyces</taxon>
    </lineage>
</organism>
<dbReference type="EMBL" id="GG749410">
    <property type="protein sequence ID" value="KMW66774.1"/>
    <property type="molecule type" value="Genomic_DNA"/>
</dbReference>
<feature type="compositionally biased region" description="Polar residues" evidence="1">
    <location>
        <begin position="1"/>
        <end position="16"/>
    </location>
</feature>
<evidence type="ECO:0000256" key="1">
    <source>
        <dbReference type="SAM" id="MobiDB-lite"/>
    </source>
</evidence>